<organism evidence="1">
    <name type="scientific">Vibrio sp. 1F_97</name>
    <dbReference type="NCBI Taxonomy" id="1652827"/>
    <lineage>
        <taxon>Bacteria</taxon>
        <taxon>Pseudomonadati</taxon>
        <taxon>Pseudomonadota</taxon>
        <taxon>Gammaproteobacteria</taxon>
        <taxon>Vibrionales</taxon>
        <taxon>Vibrionaceae</taxon>
        <taxon>Vibrio</taxon>
    </lineage>
</organism>
<dbReference type="AlphaFoldDB" id="A0A0H3ZUT4"/>
<dbReference type="EMBL" id="KP795532">
    <property type="protein sequence ID" value="AKN37306.1"/>
    <property type="molecule type" value="Genomic_DNA"/>
</dbReference>
<evidence type="ECO:0000313" key="1">
    <source>
        <dbReference type="EMBL" id="AKN37306.1"/>
    </source>
</evidence>
<proteinExistence type="predicted"/>
<name>A0A0H3ZUT4_9VIBR</name>
<sequence length="51" mass="6217">MSDADYMRIHRCRLIDLEKMDKNQLFLYIELQPDFLRNLLMRSFGYLFSGV</sequence>
<accession>A0A0H3ZUT4</accession>
<reference evidence="1" key="1">
    <citation type="journal article" date="2015" name="MBio">
        <title>Eco-Evolutionary Dynamics of Episomes among Ecologically Cohesive Bacterial Populations.</title>
        <authorList>
            <person name="Xue H."/>
            <person name="Cordero O.X."/>
            <person name="Camas F.M."/>
            <person name="Trimble W."/>
            <person name="Meyer F."/>
            <person name="Guglielmini J."/>
            <person name="Rocha E.P."/>
            <person name="Polz M.F."/>
        </authorList>
    </citation>
    <scope>NUCLEOTIDE SEQUENCE</scope>
    <source>
        <strain evidence="1">1F_97</strain>
    </source>
</reference>
<protein>
    <submittedName>
        <fullName evidence="1">Uncharacterized protein</fullName>
    </submittedName>
</protein>